<accession>A0ABP8H617</accession>
<evidence type="ECO:0000256" key="1">
    <source>
        <dbReference type="ARBA" id="ARBA00022448"/>
    </source>
</evidence>
<keyword evidence="3" id="KW-0479">Metal-binding</keyword>
<evidence type="ECO:0000256" key="2">
    <source>
        <dbReference type="ARBA" id="ARBA00022617"/>
    </source>
</evidence>
<dbReference type="CDD" id="cd08916">
    <property type="entry name" value="TrHb3_P"/>
    <property type="match status" value="1"/>
</dbReference>
<keyword evidence="2" id="KW-0349">Heme</keyword>
<evidence type="ECO:0008006" key="7">
    <source>
        <dbReference type="Google" id="ProtNLM"/>
    </source>
</evidence>
<reference evidence="6" key="1">
    <citation type="journal article" date="2019" name="Int. J. Syst. Evol. Microbiol.">
        <title>The Global Catalogue of Microorganisms (GCM) 10K type strain sequencing project: providing services to taxonomists for standard genome sequencing and annotation.</title>
        <authorList>
            <consortium name="The Broad Institute Genomics Platform"/>
            <consortium name="The Broad Institute Genome Sequencing Center for Infectious Disease"/>
            <person name="Wu L."/>
            <person name="Ma J."/>
        </authorList>
    </citation>
    <scope>NUCLEOTIDE SEQUENCE [LARGE SCALE GENOMIC DNA]</scope>
    <source>
        <strain evidence="6">JCM 17666</strain>
    </source>
</reference>
<keyword evidence="6" id="KW-1185">Reference proteome</keyword>
<proteinExistence type="predicted"/>
<evidence type="ECO:0000313" key="5">
    <source>
        <dbReference type="EMBL" id="GAA4334899.1"/>
    </source>
</evidence>
<dbReference type="SUPFAM" id="SSF46458">
    <property type="entry name" value="Globin-like"/>
    <property type="match status" value="1"/>
</dbReference>
<dbReference type="InterPro" id="IPR012292">
    <property type="entry name" value="Globin/Proto"/>
</dbReference>
<dbReference type="Proteomes" id="UP001501671">
    <property type="component" value="Unassembled WGS sequence"/>
</dbReference>
<comment type="caution">
    <text evidence="5">The sequence shown here is derived from an EMBL/GenBank/DDBJ whole genome shotgun (WGS) entry which is preliminary data.</text>
</comment>
<dbReference type="Gene3D" id="1.10.490.10">
    <property type="entry name" value="Globins"/>
    <property type="match status" value="1"/>
</dbReference>
<organism evidence="5 6">
    <name type="scientific">Pigmentiphaga soli</name>
    <dbReference type="NCBI Taxonomy" id="1007095"/>
    <lineage>
        <taxon>Bacteria</taxon>
        <taxon>Pseudomonadati</taxon>
        <taxon>Pseudomonadota</taxon>
        <taxon>Betaproteobacteria</taxon>
        <taxon>Burkholderiales</taxon>
        <taxon>Alcaligenaceae</taxon>
        <taxon>Pigmentiphaga</taxon>
    </lineage>
</organism>
<keyword evidence="1" id="KW-0813">Transport</keyword>
<protein>
    <recommendedName>
        <fullName evidence="7">Group III truncated hemoglobin</fullName>
    </recommendedName>
</protein>
<evidence type="ECO:0000313" key="6">
    <source>
        <dbReference type="Proteomes" id="UP001501671"/>
    </source>
</evidence>
<gene>
    <name evidence="5" type="ORF">GCM10023144_27600</name>
</gene>
<evidence type="ECO:0000256" key="3">
    <source>
        <dbReference type="ARBA" id="ARBA00022723"/>
    </source>
</evidence>
<dbReference type="EMBL" id="BAABFO010000012">
    <property type="protein sequence ID" value="GAA4334899.1"/>
    <property type="molecule type" value="Genomic_DNA"/>
</dbReference>
<keyword evidence="4" id="KW-0408">Iron</keyword>
<evidence type="ECO:0000256" key="4">
    <source>
        <dbReference type="ARBA" id="ARBA00023004"/>
    </source>
</evidence>
<dbReference type="InterPro" id="IPR001486">
    <property type="entry name" value="Hemoglobin_trunc"/>
</dbReference>
<dbReference type="InterPro" id="IPR009050">
    <property type="entry name" value="Globin-like_sf"/>
</dbReference>
<dbReference type="Pfam" id="PF01152">
    <property type="entry name" value="Bac_globin"/>
    <property type="match status" value="1"/>
</dbReference>
<name>A0ABP8H617_9BURK</name>
<sequence length="170" mass="18493">MPDPALCTEDDIRGLVHAFYARVRQDDALGPIFNTHVRDWDSHLAKLVDFWSSLLRGTARFSGTPMTRHAALPDLSADLFQRWLGLFRATALEQPNRAMADQACMLAGRIAQSLWMGYQLDRDPDAAPTMLATGAGTATASSAAPAAAAVKATFVSTLVRRRLAVPREPS</sequence>